<dbReference type="SMART" id="SM00320">
    <property type="entry name" value="WD40"/>
    <property type="match status" value="5"/>
</dbReference>
<feature type="repeat" description="WD" evidence="1">
    <location>
        <begin position="603"/>
        <end position="636"/>
    </location>
</feature>
<name>A0A8C7MQ52_ONCKI</name>
<feature type="repeat" description="WD" evidence="1">
    <location>
        <begin position="329"/>
        <end position="370"/>
    </location>
</feature>
<dbReference type="SUPFAM" id="SSF50978">
    <property type="entry name" value="WD40 repeat-like"/>
    <property type="match status" value="2"/>
</dbReference>
<dbReference type="GeneID" id="109900197"/>
<evidence type="ECO:0000256" key="1">
    <source>
        <dbReference type="PROSITE-ProRule" id="PRU00221"/>
    </source>
</evidence>
<dbReference type="PANTHER" id="PTHR45532">
    <property type="entry name" value="WD REPEAT-CONTAINING PROTEIN 97"/>
    <property type="match status" value="1"/>
</dbReference>
<dbReference type="PROSITE" id="PS50082">
    <property type="entry name" value="WD_REPEATS_2"/>
    <property type="match status" value="4"/>
</dbReference>
<dbReference type="InterPro" id="IPR015943">
    <property type="entry name" value="WD40/YVTN_repeat-like_dom_sf"/>
</dbReference>
<dbReference type="Pfam" id="PF00400">
    <property type="entry name" value="WD40"/>
    <property type="match status" value="3"/>
</dbReference>
<accession>A0A8C7MQ52</accession>
<sequence length="1381" mass="153941">MLNSADNTDEECVLVQAMGMASPPLADETDLDRKSTPRVTPRPTTADQEGTVRAVRRSWGSELRRGRGNSVEESAKGKARRMWKFLSTGMKQNVDKIRNFDVKSAVLTHGLQHLRHFPCNDPVHHMTYGKGAAGFISLHREGRVVMYHPDGRRRDLPPASVSVPYMGLTSTQLPGRLVGWGPGASLTLLDSELRPLANALDPLDVRVCQVTEQSLELVTAGSGNVCVWCLTHMVCRVRVTEGLGRHSVFTQLALAPPGPERHHRAFVVYGRAVVVVDLTAGRVLEHKRNLHQRDITALVYSFHLDFVVTASKDVSIRVWGPDWGLCMAFVGHNGVVTSLACCPESGLLLSASLDGTLRCWSMEGGDQVQCFPIEGGEPPLSLGGPMIGGTFFTFSQQGVDFWTISSLYNLHCRLGGDLGGPVRQIVVPSCPLPYPYPTRVLCVSGDSNIMLVAAETGAVLTSFGTGQRVRCADYCLHKEILLVLTEGGTLIRASTLTNPATCVDEWKARGQGPWQREEQTDGEGDQWIAKPGPASCMVLYSNIADGQRALDEWKSLQEQRCQRPTNKKPLHDAKNRFLVMLGHNGGCVSVLMLDTGKVQYRTPAHNGQKITSLQADPENSYLLTAGEDKAVLVWRVFPYAQECLSLHLNLFCGHPPLYLTLLGPLLALAFQDPDSATYSLVHFSLLNQSRTDHPPSEDHLDCITGLCVCHQLRVFASSSQDGTVRIWDEDNRLLRTLQLSAEPECLAYSGQRGDLLLGIRGDLYRIRCAHLLPHDFQLRLLSTEMSDPIPDLPISHTSTRTSKTTTVVSPIPGKQPNGKQDMTKDPEYEALLARNRDLASLQEGTTERRKRKPPTTLKTRKEAFDRYMKIVYSQPLNIKIGDEDMFDLHAALFPPKLPDCRPFTPPTLRNGFFPNPNLAKPLPPITKPGQDEELEPAPAQSNPVGFIPNSVLVGQLWPDVVVENTIPKQTFKLRNEQDYEEEGDTEEVQFLVYESDEELDIGSPIQLVKSPQKEKSPPPPTPKKPAYVMRAPKAVPPTKIPKLPTPPPPRTPTPPHTPTPEIPGFLKQFVDEDWFKDIYQDQSCIRQSLCPEEFSMQILDYMQSCGAQLKMRMLSALITLRRQGELGNTDKISKGLMGSLRNNTSSNMSDEEQRVVSEILNVLVCLGPESHEIIVELLTLLAHKELGLQKTVMCLLQVMGVEDADPWLAMEMDPWDSMVQDLPDSWKSLGEMAAEWLHSWTSKYKGQNRSLFLKNAGKNLFTPVDVLNYFCSVKRDMFLKAQTVPPEGRKDTVLRLPESSRSKPIHRLGETYSMSRIRKPPGVILPPLPNRPVLLGFNPFLTLPLPRVSLSPFPFPVDQHCLKASPRRYFILERSYVHYYR</sequence>
<feature type="repeat" description="WD" evidence="1">
    <location>
        <begin position="696"/>
        <end position="728"/>
    </location>
</feature>
<evidence type="ECO:0000313" key="3">
    <source>
        <dbReference type="Ensembl" id="ENSOKIP00005070181.1"/>
    </source>
</evidence>
<feature type="region of interest" description="Disordered" evidence="2">
    <location>
        <begin position="791"/>
        <end position="823"/>
    </location>
</feature>
<dbReference type="InterPro" id="IPR036322">
    <property type="entry name" value="WD40_repeat_dom_sf"/>
</dbReference>
<feature type="region of interest" description="Disordered" evidence="2">
    <location>
        <begin position="835"/>
        <end position="857"/>
    </location>
</feature>
<dbReference type="PROSITE" id="PS50294">
    <property type="entry name" value="WD_REPEATS_REGION"/>
    <property type="match status" value="1"/>
</dbReference>
<feature type="region of interest" description="Disordered" evidence="2">
    <location>
        <begin position="1004"/>
        <end position="1060"/>
    </location>
</feature>
<dbReference type="InterPro" id="IPR001680">
    <property type="entry name" value="WD40_rpt"/>
</dbReference>
<feature type="compositionally biased region" description="Pro residues" evidence="2">
    <location>
        <begin position="1034"/>
        <end position="1060"/>
    </location>
</feature>
<dbReference type="KEGG" id="oki:109900197"/>
<protein>
    <submittedName>
        <fullName evidence="3">Si:ch73-174h16.5</fullName>
    </submittedName>
</protein>
<dbReference type="Proteomes" id="UP000694557">
    <property type="component" value="Unassembled WGS sequence"/>
</dbReference>
<dbReference type="RefSeq" id="XP_031690870.1">
    <property type="nucleotide sequence ID" value="XM_031835010.1"/>
</dbReference>
<gene>
    <name evidence="3" type="primary">wdr97</name>
</gene>
<evidence type="ECO:0000313" key="4">
    <source>
        <dbReference type="Proteomes" id="UP000694557"/>
    </source>
</evidence>
<dbReference type="Gene3D" id="2.130.10.10">
    <property type="entry name" value="YVTN repeat-like/Quinoprotein amine dehydrogenase"/>
    <property type="match status" value="3"/>
</dbReference>
<keyword evidence="1" id="KW-0853">WD repeat</keyword>
<dbReference type="PANTHER" id="PTHR45532:SF1">
    <property type="entry name" value="WD REPEAT-CONTAINING PROTEIN 97"/>
    <property type="match status" value="1"/>
</dbReference>
<dbReference type="GeneTree" id="ENSGT00940000163397"/>
<reference evidence="3" key="2">
    <citation type="submission" date="2025-09" db="UniProtKB">
        <authorList>
            <consortium name="Ensembl"/>
        </authorList>
    </citation>
    <scope>IDENTIFICATION</scope>
</reference>
<feature type="compositionally biased region" description="Low complexity" evidence="2">
    <location>
        <begin position="795"/>
        <end position="809"/>
    </location>
</feature>
<feature type="repeat" description="WD" evidence="1">
    <location>
        <begin position="288"/>
        <end position="319"/>
    </location>
</feature>
<reference evidence="3" key="1">
    <citation type="submission" date="2025-08" db="UniProtKB">
        <authorList>
            <consortium name="Ensembl"/>
        </authorList>
    </citation>
    <scope>IDENTIFICATION</scope>
</reference>
<dbReference type="CTD" id="340390"/>
<evidence type="ECO:0000256" key="2">
    <source>
        <dbReference type="SAM" id="MobiDB-lite"/>
    </source>
</evidence>
<keyword evidence="4" id="KW-1185">Reference proteome</keyword>
<dbReference type="Ensembl" id="ENSOKIT00005074684.1">
    <property type="protein sequence ID" value="ENSOKIP00005070181.1"/>
    <property type="gene ID" value="ENSOKIG00005030201.1"/>
</dbReference>
<feature type="region of interest" description="Disordered" evidence="2">
    <location>
        <begin position="22"/>
        <end position="51"/>
    </location>
</feature>
<organism evidence="3 4">
    <name type="scientific">Oncorhynchus kisutch</name>
    <name type="common">Coho salmon</name>
    <name type="synonym">Salmo kisutch</name>
    <dbReference type="NCBI Taxonomy" id="8019"/>
    <lineage>
        <taxon>Eukaryota</taxon>
        <taxon>Metazoa</taxon>
        <taxon>Chordata</taxon>
        <taxon>Craniata</taxon>
        <taxon>Vertebrata</taxon>
        <taxon>Euteleostomi</taxon>
        <taxon>Actinopterygii</taxon>
        <taxon>Neopterygii</taxon>
        <taxon>Teleostei</taxon>
        <taxon>Protacanthopterygii</taxon>
        <taxon>Salmoniformes</taxon>
        <taxon>Salmonidae</taxon>
        <taxon>Salmoninae</taxon>
        <taxon>Oncorhynchus</taxon>
    </lineage>
</organism>
<proteinExistence type="predicted"/>